<dbReference type="PANTHER" id="PTHR30562:SF1">
    <property type="entry name" value="UVRABC SYSTEM PROTEIN C"/>
    <property type="match status" value="1"/>
</dbReference>
<dbReference type="GO" id="GO:0006289">
    <property type="term" value="P:nucleotide-excision repair"/>
    <property type="evidence" value="ECO:0007669"/>
    <property type="project" value="InterPro"/>
</dbReference>
<organism evidence="4 5">
    <name type="scientific">Candidatus Wildermuthbacteria bacterium RIFCSPLOWO2_01_FULL_48_16</name>
    <dbReference type="NCBI Taxonomy" id="1802461"/>
    <lineage>
        <taxon>Bacteria</taxon>
        <taxon>Candidatus Wildermuthiibacteriota</taxon>
    </lineage>
</organism>
<dbReference type="PROSITE" id="PS50164">
    <property type="entry name" value="GIY_YIG"/>
    <property type="match status" value="1"/>
</dbReference>
<proteinExistence type="predicted"/>
<gene>
    <name evidence="4" type="ORF">A3B24_00425</name>
</gene>
<sequence>MEKFKFVSKEKLKELPKGAGVYALAKGKTPLYLGKAANIQERVKNHFAQPTHRDYLFIKEVTHVGYRETDSDIEALLLESQLIKENLPRYNVMWKDDKGYFYVAITKEKLPRVFLTHQLGGEIRYIGPFVDGKAIKQVLRLLRRAFPYYTAKTHSPKPCSWCHLNLCPGPNPDTKAYKKDLAKLTAVLQGKRISVLKKTRRDMEEASKNQRYEEAAKFRNQLWALERVVSHSLVGPSYSQLGPTKESTRELQKIFGTKKKISKVEAYDISNIQGKEATGSLVVFIEGRPAKEWYRKFKIHITGKPNDFAMLQETISRRLNHPEWPYPDLMIIDGGKPQLSAAMSVLKKSPILVGAIAKQHNELFLPGQPKPILLKTLSQPTQNLILHVRDEAHRFAISYHRHLRSKAVFE</sequence>
<dbReference type="InterPro" id="IPR047296">
    <property type="entry name" value="GIY-YIG_UvrC_Cho"/>
</dbReference>
<dbReference type="InterPro" id="IPR036876">
    <property type="entry name" value="UVR_dom_sf"/>
</dbReference>
<dbReference type="EMBL" id="MHUG01000013">
    <property type="protein sequence ID" value="OHA73358.1"/>
    <property type="molecule type" value="Genomic_DNA"/>
</dbReference>
<dbReference type="InterPro" id="IPR000305">
    <property type="entry name" value="GIY-YIG_endonuc"/>
</dbReference>
<dbReference type="Proteomes" id="UP000176917">
    <property type="component" value="Unassembled WGS sequence"/>
</dbReference>
<dbReference type="Pfam" id="PF01541">
    <property type="entry name" value="GIY-YIG"/>
    <property type="match status" value="1"/>
</dbReference>
<dbReference type="PROSITE" id="PS50151">
    <property type="entry name" value="UVR"/>
    <property type="match status" value="1"/>
</dbReference>
<protein>
    <recommendedName>
        <fullName evidence="6">Excinuclease ABC subunit C</fullName>
    </recommendedName>
</protein>
<dbReference type="InterPro" id="IPR038476">
    <property type="entry name" value="UvrC_RNase_H_dom_sf"/>
</dbReference>
<accession>A0A1G2RLJ1</accession>
<dbReference type="PROSITE" id="PS50165">
    <property type="entry name" value="UVRC"/>
    <property type="match status" value="1"/>
</dbReference>
<evidence type="ECO:0008006" key="6">
    <source>
        <dbReference type="Google" id="ProtNLM"/>
    </source>
</evidence>
<dbReference type="InterPro" id="IPR050066">
    <property type="entry name" value="UvrABC_protein_C"/>
</dbReference>
<dbReference type="SUPFAM" id="SSF82771">
    <property type="entry name" value="GIY-YIG endonuclease"/>
    <property type="match status" value="1"/>
</dbReference>
<feature type="domain" description="GIY-YIG" evidence="2">
    <location>
        <begin position="17"/>
        <end position="92"/>
    </location>
</feature>
<dbReference type="PANTHER" id="PTHR30562">
    <property type="entry name" value="UVRC/OXIDOREDUCTASE"/>
    <property type="match status" value="1"/>
</dbReference>
<dbReference type="InterPro" id="IPR035901">
    <property type="entry name" value="GIY-YIG_endonuc_sf"/>
</dbReference>
<dbReference type="GO" id="GO:0009381">
    <property type="term" value="F:excinuclease ABC activity"/>
    <property type="evidence" value="ECO:0007669"/>
    <property type="project" value="InterPro"/>
</dbReference>
<name>A0A1G2RLJ1_9BACT</name>
<dbReference type="SUPFAM" id="SSF46600">
    <property type="entry name" value="C-terminal UvrC-binding domain of UvrB"/>
    <property type="match status" value="1"/>
</dbReference>
<dbReference type="STRING" id="1802461.A3B24_00425"/>
<evidence type="ECO:0000313" key="5">
    <source>
        <dbReference type="Proteomes" id="UP000176917"/>
    </source>
</evidence>
<evidence type="ECO:0000259" key="2">
    <source>
        <dbReference type="PROSITE" id="PS50164"/>
    </source>
</evidence>
<evidence type="ECO:0000259" key="1">
    <source>
        <dbReference type="PROSITE" id="PS50151"/>
    </source>
</evidence>
<feature type="domain" description="UvrC family homology region profile" evidence="3">
    <location>
        <begin position="180"/>
        <end position="346"/>
    </location>
</feature>
<dbReference type="AlphaFoldDB" id="A0A1G2RLJ1"/>
<dbReference type="Pfam" id="PF02151">
    <property type="entry name" value="UVR"/>
    <property type="match status" value="1"/>
</dbReference>
<evidence type="ECO:0000259" key="3">
    <source>
        <dbReference type="PROSITE" id="PS50165"/>
    </source>
</evidence>
<dbReference type="Gene3D" id="3.30.420.340">
    <property type="entry name" value="UvrC, RNAse H endonuclease domain"/>
    <property type="match status" value="1"/>
</dbReference>
<reference evidence="4 5" key="1">
    <citation type="journal article" date="2016" name="Nat. Commun.">
        <title>Thousands of microbial genomes shed light on interconnected biogeochemical processes in an aquifer system.</title>
        <authorList>
            <person name="Anantharaman K."/>
            <person name="Brown C.T."/>
            <person name="Hug L.A."/>
            <person name="Sharon I."/>
            <person name="Castelle C.J."/>
            <person name="Probst A.J."/>
            <person name="Thomas B.C."/>
            <person name="Singh A."/>
            <person name="Wilkins M.J."/>
            <person name="Karaoz U."/>
            <person name="Brodie E.L."/>
            <person name="Williams K.H."/>
            <person name="Hubbard S.S."/>
            <person name="Banfield J.F."/>
        </authorList>
    </citation>
    <scope>NUCLEOTIDE SEQUENCE [LARGE SCALE GENOMIC DNA]</scope>
</reference>
<comment type="caution">
    <text evidence="4">The sequence shown here is derived from an EMBL/GenBank/DDBJ whole genome shotgun (WGS) entry which is preliminary data.</text>
</comment>
<dbReference type="GO" id="GO:0009380">
    <property type="term" value="C:excinuclease repair complex"/>
    <property type="evidence" value="ECO:0007669"/>
    <property type="project" value="TreeGrafter"/>
</dbReference>
<dbReference type="CDD" id="cd10434">
    <property type="entry name" value="GIY-YIG_UvrC_Cho"/>
    <property type="match status" value="1"/>
</dbReference>
<dbReference type="Pfam" id="PF08459">
    <property type="entry name" value="UvrC_RNaseH_dom"/>
    <property type="match status" value="1"/>
</dbReference>
<dbReference type="Gene3D" id="3.40.1440.10">
    <property type="entry name" value="GIY-YIG endonuclease"/>
    <property type="match status" value="1"/>
</dbReference>
<dbReference type="InterPro" id="IPR001162">
    <property type="entry name" value="UvrC_RNase_H_dom"/>
</dbReference>
<dbReference type="InterPro" id="IPR001943">
    <property type="entry name" value="UVR_dom"/>
</dbReference>
<evidence type="ECO:0000313" key="4">
    <source>
        <dbReference type="EMBL" id="OHA73358.1"/>
    </source>
</evidence>
<dbReference type="SMART" id="SM00465">
    <property type="entry name" value="GIYc"/>
    <property type="match status" value="1"/>
</dbReference>
<feature type="domain" description="UVR" evidence="1">
    <location>
        <begin position="193"/>
        <end position="228"/>
    </location>
</feature>